<dbReference type="EMBL" id="UHIA01000003">
    <property type="protein sequence ID" value="SUO91300.1"/>
    <property type="molecule type" value="Genomic_DNA"/>
</dbReference>
<keyword evidence="8 9" id="KW-0051">Antiviral defense</keyword>
<dbReference type="GO" id="GO:0016787">
    <property type="term" value="F:hydrolase activity"/>
    <property type="evidence" value="ECO:0007669"/>
    <property type="project" value="UniProtKB-KW"/>
</dbReference>
<dbReference type="InterPro" id="IPR019199">
    <property type="entry name" value="Virulence_VapD/CRISPR_Cas2"/>
</dbReference>
<evidence type="ECO:0000256" key="7">
    <source>
        <dbReference type="ARBA" id="ARBA00022842"/>
    </source>
</evidence>
<dbReference type="GO" id="GO:0043571">
    <property type="term" value="P:maintenance of CRISPR repeat elements"/>
    <property type="evidence" value="ECO:0007669"/>
    <property type="project" value="UniProtKB-UniRule"/>
</dbReference>
<gene>
    <name evidence="9" type="primary">cas2</name>
    <name evidence="10" type="ORF">NCTC10717_00092</name>
    <name evidence="11" type="ORF">NCTC10717_02431</name>
</gene>
<dbReference type="InterPro" id="IPR021127">
    <property type="entry name" value="CRISPR_associated_Cas2"/>
</dbReference>
<comment type="function">
    <text evidence="9">CRISPR (clustered regularly interspaced short palindromic repeat), is an adaptive immune system that provides protection against mobile genetic elements (viruses, transposable elements and conjugative plasmids). CRISPR clusters contain sequences complementary to antecedent mobile elements and target invading nucleic acids. CRISPR clusters are transcribed and processed into CRISPR RNA (crRNA). Functions as a ssRNA-specific endoribonuclease. Involved in the integration of spacer DNA into the CRISPR cassette.</text>
</comment>
<dbReference type="HAMAP" id="MF_01471">
    <property type="entry name" value="Cas2"/>
    <property type="match status" value="1"/>
</dbReference>
<accession>A0A380MHV1</accession>
<dbReference type="SUPFAM" id="SSF143430">
    <property type="entry name" value="TTP0101/SSO1404-like"/>
    <property type="match status" value="1"/>
</dbReference>
<evidence type="ECO:0000313" key="10">
    <source>
        <dbReference type="EMBL" id="SUO91300.1"/>
    </source>
</evidence>
<evidence type="ECO:0000313" key="12">
    <source>
        <dbReference type="Proteomes" id="UP000254575"/>
    </source>
</evidence>
<evidence type="ECO:0000256" key="4">
    <source>
        <dbReference type="ARBA" id="ARBA00022723"/>
    </source>
</evidence>
<dbReference type="NCBIfam" id="TIGR01573">
    <property type="entry name" value="cas2"/>
    <property type="match status" value="1"/>
</dbReference>
<proteinExistence type="inferred from homology"/>
<evidence type="ECO:0000256" key="1">
    <source>
        <dbReference type="ARBA" id="ARBA00001946"/>
    </source>
</evidence>
<sequence length="99" mass="11388">MNWIIAYDITDKRRLQKIHRQLTDIAISLQNSTFLYQGNETQLIETLEQLMQNLDPKKDDLRAYPLAGKLYRLGKPSLGTGISLGNFPETPSPYLKHKT</sequence>
<dbReference type="EC" id="3.1.-.-" evidence="9"/>
<keyword evidence="5 9" id="KW-0255">Endonuclease</keyword>
<dbReference type="GO" id="GO:0046872">
    <property type="term" value="F:metal ion binding"/>
    <property type="evidence" value="ECO:0007669"/>
    <property type="project" value="UniProtKB-UniRule"/>
</dbReference>
<dbReference type="Gene3D" id="3.30.70.240">
    <property type="match status" value="1"/>
</dbReference>
<dbReference type="Proteomes" id="UP000254575">
    <property type="component" value="Unassembled WGS sequence"/>
</dbReference>
<protein>
    <recommendedName>
        <fullName evidence="9">CRISPR-associated endoribonuclease Cas2</fullName>
        <ecNumber evidence="9">3.1.-.-</ecNumber>
    </recommendedName>
</protein>
<dbReference type="GO" id="GO:0051607">
    <property type="term" value="P:defense response to virus"/>
    <property type="evidence" value="ECO:0007669"/>
    <property type="project" value="UniProtKB-UniRule"/>
</dbReference>
<evidence type="ECO:0000256" key="2">
    <source>
        <dbReference type="ARBA" id="ARBA00009959"/>
    </source>
</evidence>
<evidence type="ECO:0000256" key="8">
    <source>
        <dbReference type="ARBA" id="ARBA00023118"/>
    </source>
</evidence>
<evidence type="ECO:0000256" key="6">
    <source>
        <dbReference type="ARBA" id="ARBA00022801"/>
    </source>
</evidence>
<keyword evidence="3 9" id="KW-0540">Nuclease</keyword>
<name>A0A380MHV1_9GAMM</name>
<evidence type="ECO:0000256" key="5">
    <source>
        <dbReference type="ARBA" id="ARBA00022759"/>
    </source>
</evidence>
<dbReference type="GO" id="GO:0004521">
    <property type="term" value="F:RNA endonuclease activity"/>
    <property type="evidence" value="ECO:0007669"/>
    <property type="project" value="InterPro"/>
</dbReference>
<keyword evidence="7 9" id="KW-0460">Magnesium</keyword>
<dbReference type="RefSeq" id="WP_115218020.1">
    <property type="nucleotide sequence ID" value="NZ_UHIA01000003.1"/>
</dbReference>
<reference evidence="10 12" key="1">
    <citation type="submission" date="2018-06" db="EMBL/GenBank/DDBJ databases">
        <authorList>
            <consortium name="Pathogen Informatics"/>
            <person name="Doyle S."/>
        </authorList>
    </citation>
    <scope>NUCLEOTIDE SEQUENCE [LARGE SCALE GENOMIC DNA]</scope>
    <source>
        <strain evidence="10 12">NCTC10717</strain>
    </source>
</reference>
<comment type="subunit">
    <text evidence="9">Homodimer, forms a heterotetramer with a Cas1 homodimer.</text>
</comment>
<dbReference type="OrthoDB" id="9798176at2"/>
<dbReference type="Pfam" id="PF09827">
    <property type="entry name" value="CRISPR_Cas2"/>
    <property type="match status" value="1"/>
</dbReference>
<dbReference type="CDD" id="cd09725">
    <property type="entry name" value="Cas2_I_II_III"/>
    <property type="match status" value="1"/>
</dbReference>
<keyword evidence="12" id="KW-1185">Reference proteome</keyword>
<organism evidence="10 12">
    <name type="scientific">Suttonella indologenes</name>
    <dbReference type="NCBI Taxonomy" id="13276"/>
    <lineage>
        <taxon>Bacteria</taxon>
        <taxon>Pseudomonadati</taxon>
        <taxon>Pseudomonadota</taxon>
        <taxon>Gammaproteobacteria</taxon>
        <taxon>Cardiobacteriales</taxon>
        <taxon>Cardiobacteriaceae</taxon>
        <taxon>Suttonella</taxon>
    </lineage>
</organism>
<evidence type="ECO:0000313" key="11">
    <source>
        <dbReference type="EMBL" id="SUO98675.1"/>
    </source>
</evidence>
<comment type="similarity">
    <text evidence="2 9">Belongs to the CRISPR-associated endoribonuclease Cas2 protein family.</text>
</comment>
<feature type="binding site" evidence="9">
    <location>
        <position position="8"/>
    </location>
    <ligand>
        <name>Mg(2+)</name>
        <dbReference type="ChEBI" id="CHEBI:18420"/>
        <note>catalytic</note>
    </ligand>
</feature>
<dbReference type="AlphaFoldDB" id="A0A380MHV1"/>
<keyword evidence="6 9" id="KW-0378">Hydrolase</keyword>
<evidence type="ECO:0000256" key="3">
    <source>
        <dbReference type="ARBA" id="ARBA00022722"/>
    </source>
</evidence>
<comment type="cofactor">
    <cofactor evidence="1 9">
        <name>Mg(2+)</name>
        <dbReference type="ChEBI" id="CHEBI:18420"/>
    </cofactor>
</comment>
<evidence type="ECO:0000256" key="9">
    <source>
        <dbReference type="HAMAP-Rule" id="MF_01471"/>
    </source>
</evidence>
<dbReference type="EMBL" id="UHIA01000004">
    <property type="protein sequence ID" value="SUO98675.1"/>
    <property type="molecule type" value="Genomic_DNA"/>
</dbReference>
<keyword evidence="4 9" id="KW-0479">Metal-binding</keyword>